<sequence>MADDLLFSSKLDRILRLNCHLTRLINNLAQNTGEITQPLKNLLTQLYDSFSRLSDALSSNSNDGELQLTDEEIFGAWRSFFQPIQALRQLPCGEFVAARLLLFTG</sequence>
<keyword evidence="2" id="KW-1185">Reference proteome</keyword>
<gene>
    <name evidence="1" type="ORF">FGLOB1_675</name>
</gene>
<dbReference type="EMBL" id="JAAQPF010000018">
    <property type="protein sequence ID" value="KAF5720567.1"/>
    <property type="molecule type" value="Genomic_DNA"/>
</dbReference>
<dbReference type="Proteomes" id="UP000532311">
    <property type="component" value="Unassembled WGS sequence"/>
</dbReference>
<evidence type="ECO:0000313" key="1">
    <source>
        <dbReference type="EMBL" id="KAF5720567.1"/>
    </source>
</evidence>
<reference evidence="1 2" key="1">
    <citation type="submission" date="2020-05" db="EMBL/GenBank/DDBJ databases">
        <title>Identification and distribution of gene clusters putatively required for synthesis of sphingolipid metabolism inhibitors in phylogenetically diverse species of the filamentous fungus Fusarium.</title>
        <authorList>
            <person name="Kim H.-S."/>
            <person name="Busman M."/>
            <person name="Brown D.W."/>
            <person name="Divon H."/>
            <person name="Uhlig S."/>
            <person name="Proctor R.H."/>
        </authorList>
    </citation>
    <scope>NUCLEOTIDE SEQUENCE [LARGE SCALE GENOMIC DNA]</scope>
    <source>
        <strain evidence="1 2">NRRL 26131</strain>
    </source>
</reference>
<name>A0A8H6DMF4_9HYPO</name>
<proteinExistence type="predicted"/>
<organism evidence="1 2">
    <name type="scientific">Fusarium globosum</name>
    <dbReference type="NCBI Taxonomy" id="78864"/>
    <lineage>
        <taxon>Eukaryota</taxon>
        <taxon>Fungi</taxon>
        <taxon>Dikarya</taxon>
        <taxon>Ascomycota</taxon>
        <taxon>Pezizomycotina</taxon>
        <taxon>Sordariomycetes</taxon>
        <taxon>Hypocreomycetidae</taxon>
        <taxon>Hypocreales</taxon>
        <taxon>Nectriaceae</taxon>
        <taxon>Fusarium</taxon>
        <taxon>Fusarium fujikuroi species complex</taxon>
    </lineage>
</organism>
<accession>A0A8H6DMF4</accession>
<evidence type="ECO:0000313" key="2">
    <source>
        <dbReference type="Proteomes" id="UP000532311"/>
    </source>
</evidence>
<dbReference type="AlphaFoldDB" id="A0A8H6DMF4"/>
<protein>
    <submittedName>
        <fullName evidence="1">Uncharacterized protein</fullName>
    </submittedName>
</protein>
<comment type="caution">
    <text evidence="1">The sequence shown here is derived from an EMBL/GenBank/DDBJ whole genome shotgun (WGS) entry which is preliminary data.</text>
</comment>